<keyword evidence="1" id="KW-0472">Membrane</keyword>
<proteinExistence type="predicted"/>
<dbReference type="AlphaFoldDB" id="A8ZTH4"/>
<dbReference type="KEGG" id="dol:Dole_0428"/>
<name>A8ZTH4_DESOH</name>
<feature type="transmembrane region" description="Helical" evidence="1">
    <location>
        <begin position="201"/>
        <end position="219"/>
    </location>
</feature>
<gene>
    <name evidence="2" type="ordered locus">Dole_0428</name>
</gene>
<dbReference type="Proteomes" id="UP000008561">
    <property type="component" value="Chromosome"/>
</dbReference>
<reference evidence="2 3" key="1">
    <citation type="submission" date="2007-10" db="EMBL/GenBank/DDBJ databases">
        <title>Complete sequence of Desulfococcus oleovorans Hxd3.</title>
        <authorList>
            <consortium name="US DOE Joint Genome Institute"/>
            <person name="Copeland A."/>
            <person name="Lucas S."/>
            <person name="Lapidus A."/>
            <person name="Barry K."/>
            <person name="Glavina del Rio T."/>
            <person name="Dalin E."/>
            <person name="Tice H."/>
            <person name="Pitluck S."/>
            <person name="Kiss H."/>
            <person name="Brettin T."/>
            <person name="Bruce D."/>
            <person name="Detter J.C."/>
            <person name="Han C."/>
            <person name="Schmutz J."/>
            <person name="Larimer F."/>
            <person name="Land M."/>
            <person name="Hauser L."/>
            <person name="Kyrpides N."/>
            <person name="Kim E."/>
            <person name="Wawrik B."/>
            <person name="Richardson P."/>
        </authorList>
    </citation>
    <scope>NUCLEOTIDE SEQUENCE [LARGE SCALE GENOMIC DNA]</scope>
    <source>
        <strain evidence="3">DSM 6200 / JCM 39069 / Hxd3</strain>
    </source>
</reference>
<protein>
    <submittedName>
        <fullName evidence="2">Peptidoglycan-binding LysM</fullName>
    </submittedName>
</protein>
<evidence type="ECO:0000256" key="1">
    <source>
        <dbReference type="SAM" id="Phobius"/>
    </source>
</evidence>
<evidence type="ECO:0000313" key="3">
    <source>
        <dbReference type="Proteomes" id="UP000008561"/>
    </source>
</evidence>
<keyword evidence="3" id="KW-1185">Reference proteome</keyword>
<evidence type="ECO:0000313" key="2">
    <source>
        <dbReference type="EMBL" id="ABW66238.1"/>
    </source>
</evidence>
<dbReference type="eggNOG" id="COG0428">
    <property type="taxonomic scope" value="Bacteria"/>
</dbReference>
<feature type="transmembrane region" description="Helical" evidence="1">
    <location>
        <begin position="12"/>
        <end position="30"/>
    </location>
</feature>
<accession>A8ZTH4</accession>
<feature type="transmembrane region" description="Helical" evidence="1">
    <location>
        <begin position="167"/>
        <end position="189"/>
    </location>
</feature>
<keyword evidence="1" id="KW-0812">Transmembrane</keyword>
<keyword evidence="1" id="KW-1133">Transmembrane helix</keyword>
<feature type="transmembrane region" description="Helical" evidence="1">
    <location>
        <begin position="36"/>
        <end position="59"/>
    </location>
</feature>
<dbReference type="EMBL" id="CP000859">
    <property type="protein sequence ID" value="ABW66238.1"/>
    <property type="molecule type" value="Genomic_DNA"/>
</dbReference>
<feature type="transmembrane region" description="Helical" evidence="1">
    <location>
        <begin position="140"/>
        <end position="161"/>
    </location>
</feature>
<organism evidence="2 3">
    <name type="scientific">Desulfosudis oleivorans (strain DSM 6200 / JCM 39069 / Hxd3)</name>
    <name type="common">Desulfococcus oleovorans</name>
    <dbReference type="NCBI Taxonomy" id="96561"/>
    <lineage>
        <taxon>Bacteria</taxon>
        <taxon>Pseudomonadati</taxon>
        <taxon>Thermodesulfobacteriota</taxon>
        <taxon>Desulfobacteria</taxon>
        <taxon>Desulfobacterales</taxon>
        <taxon>Desulfosudaceae</taxon>
        <taxon>Desulfosudis</taxon>
    </lineage>
</organism>
<dbReference type="HOGENOM" id="CLU_015114_5_0_7"/>
<sequence length="220" mass="22921">MLAEWLRPSKKMLNHALHAATGIILAVVAVEVMPAALAGAPAWLLALAFMGGGGTYLLIESGVKRWQEGKQAGAGAGAWMVYLAVATDLVGDGLLIGTGSAVSSQMALILALGQVLADIPEGFATIANFRDKGVGRVKRLLISASFLLPVIGAAALAYFAFRGRSEVLKMAGLVFVAGLYMLAAMEDMMREAHESAEDSPWSALSLLAGFTIFLVISGSL</sequence>
<dbReference type="STRING" id="96561.Dole_0428"/>